<proteinExistence type="predicted"/>
<evidence type="ECO:0000313" key="2">
    <source>
        <dbReference type="Proteomes" id="UP000681722"/>
    </source>
</evidence>
<name>A0A8S2YF16_9BILA</name>
<accession>A0A8S2YF16</accession>
<dbReference type="EMBL" id="CAJOBC010116346">
    <property type="protein sequence ID" value="CAF4553432.1"/>
    <property type="molecule type" value="Genomic_DNA"/>
</dbReference>
<dbReference type="OrthoDB" id="6161731at2759"/>
<reference evidence="1" key="1">
    <citation type="submission" date="2021-02" db="EMBL/GenBank/DDBJ databases">
        <authorList>
            <person name="Nowell W R."/>
        </authorList>
    </citation>
    <scope>NUCLEOTIDE SEQUENCE</scope>
</reference>
<protein>
    <submittedName>
        <fullName evidence="1">Uncharacterized protein</fullName>
    </submittedName>
</protein>
<dbReference type="AlphaFoldDB" id="A0A8S2YF16"/>
<comment type="caution">
    <text evidence="1">The sequence shown here is derived from an EMBL/GenBank/DDBJ whole genome shotgun (WGS) entry which is preliminary data.</text>
</comment>
<sequence>ITPTTLPTPLAPNVRNIQIPQLSSNPSDDPKPVRTAAAPAIIITKRTLSFTMDYEQFKLFFDRKEHKLSPDWTDIINEKLIHAELKFVQVKLQNEPAKNSTSLFAIEILGQENHEGGIASRPLSGTQRAEIAKEAETLGPLNAYERNIRKADEDLLKAGNFSYVPTMDVIKTAVKEYKKKYQFDEDIFKEIRILRYSMFTSDTHSKILI</sequence>
<dbReference type="Proteomes" id="UP000681722">
    <property type="component" value="Unassembled WGS sequence"/>
</dbReference>
<feature type="non-terminal residue" evidence="1">
    <location>
        <position position="209"/>
    </location>
</feature>
<feature type="non-terminal residue" evidence="1">
    <location>
        <position position="1"/>
    </location>
</feature>
<organism evidence="1 2">
    <name type="scientific">Didymodactylos carnosus</name>
    <dbReference type="NCBI Taxonomy" id="1234261"/>
    <lineage>
        <taxon>Eukaryota</taxon>
        <taxon>Metazoa</taxon>
        <taxon>Spiralia</taxon>
        <taxon>Gnathifera</taxon>
        <taxon>Rotifera</taxon>
        <taxon>Eurotatoria</taxon>
        <taxon>Bdelloidea</taxon>
        <taxon>Philodinida</taxon>
        <taxon>Philodinidae</taxon>
        <taxon>Didymodactylos</taxon>
    </lineage>
</organism>
<gene>
    <name evidence="1" type="ORF">SRO942_LOCUS47081</name>
</gene>
<evidence type="ECO:0000313" key="1">
    <source>
        <dbReference type="EMBL" id="CAF4553432.1"/>
    </source>
</evidence>